<dbReference type="InterPro" id="IPR057326">
    <property type="entry name" value="KR_dom"/>
</dbReference>
<dbReference type="Gene3D" id="3.40.50.720">
    <property type="entry name" value="NAD(P)-binding Rossmann-like Domain"/>
    <property type="match status" value="1"/>
</dbReference>
<dbReference type="PRINTS" id="PR00080">
    <property type="entry name" value="SDRFAMILY"/>
</dbReference>
<dbReference type="InterPro" id="IPR036291">
    <property type="entry name" value="NAD(P)-bd_dom_sf"/>
</dbReference>
<dbReference type="GO" id="GO:0016616">
    <property type="term" value="F:oxidoreductase activity, acting on the CH-OH group of donors, NAD or NADP as acceptor"/>
    <property type="evidence" value="ECO:0007669"/>
    <property type="project" value="UniProtKB-ARBA"/>
</dbReference>
<evidence type="ECO:0000256" key="1">
    <source>
        <dbReference type="ARBA" id="ARBA00006484"/>
    </source>
</evidence>
<dbReference type="InterPro" id="IPR002347">
    <property type="entry name" value="SDR_fam"/>
</dbReference>
<dbReference type="AlphaFoldDB" id="A0A9W6KCN0"/>
<dbReference type="PRINTS" id="PR00081">
    <property type="entry name" value="GDHRDH"/>
</dbReference>
<gene>
    <name evidence="4" type="primary">scdh1</name>
    <name evidence="4" type="ORF">GCM10017581_000340</name>
</gene>
<evidence type="ECO:0000256" key="2">
    <source>
        <dbReference type="ARBA" id="ARBA00023002"/>
    </source>
</evidence>
<dbReference type="Pfam" id="PF13561">
    <property type="entry name" value="adh_short_C2"/>
    <property type="match status" value="1"/>
</dbReference>
<sequence>MPSTAAVYVITGGTRGIGAGVARRLAGVPGRGLVLGYRGRHDRARALAEELDRPDSPVRAVACDVGDPAQIPDLFAAADALGPLAGLVNSAGVLERQSTFDGIDAERWTRILAVNVVGLAGCCREAVARMRDGDRPDRVIVNVSSKAAELGAPGEYVDYAASKAAVDTLTRGLALEVAKYGIRVVSVRPGIIDTEIHGTGGDPDRAHRLGPQQPLGRAGTVEDVAGTITWLLSPDAAFITGTTIDVTGGR</sequence>
<feature type="domain" description="Ketoreductase" evidence="3">
    <location>
        <begin position="6"/>
        <end position="194"/>
    </location>
</feature>
<dbReference type="PANTHER" id="PTHR42760">
    <property type="entry name" value="SHORT-CHAIN DEHYDROGENASES/REDUCTASES FAMILY MEMBER"/>
    <property type="match status" value="1"/>
</dbReference>
<dbReference type="SUPFAM" id="SSF51735">
    <property type="entry name" value="NAD(P)-binding Rossmann-fold domains"/>
    <property type="match status" value="1"/>
</dbReference>
<dbReference type="Proteomes" id="UP001143480">
    <property type="component" value="Unassembled WGS sequence"/>
</dbReference>
<dbReference type="EMBL" id="BSFP01000001">
    <property type="protein sequence ID" value="GLK98293.1"/>
    <property type="molecule type" value="Genomic_DNA"/>
</dbReference>
<accession>A0A9W6KCN0</accession>
<reference evidence="4" key="2">
    <citation type="submission" date="2023-01" db="EMBL/GenBank/DDBJ databases">
        <authorList>
            <person name="Sun Q."/>
            <person name="Evtushenko L."/>
        </authorList>
    </citation>
    <scope>NUCLEOTIDE SEQUENCE</scope>
    <source>
        <strain evidence="4">VKM Ac-1321</strain>
    </source>
</reference>
<dbReference type="GO" id="GO:0030497">
    <property type="term" value="P:fatty acid elongation"/>
    <property type="evidence" value="ECO:0007669"/>
    <property type="project" value="TreeGrafter"/>
</dbReference>
<evidence type="ECO:0000313" key="4">
    <source>
        <dbReference type="EMBL" id="GLK98293.1"/>
    </source>
</evidence>
<comment type="caution">
    <text evidence="4">The sequence shown here is derived from an EMBL/GenBank/DDBJ whole genome shotgun (WGS) entry which is preliminary data.</text>
</comment>
<dbReference type="RefSeq" id="WP_261964001.1">
    <property type="nucleotide sequence ID" value="NZ_BAAAXA010000003.1"/>
</dbReference>
<dbReference type="InterPro" id="IPR020904">
    <property type="entry name" value="Sc_DH/Rdtase_CS"/>
</dbReference>
<organism evidence="4 5">
    <name type="scientific">Dactylosporangium matsuzakiense</name>
    <dbReference type="NCBI Taxonomy" id="53360"/>
    <lineage>
        <taxon>Bacteria</taxon>
        <taxon>Bacillati</taxon>
        <taxon>Actinomycetota</taxon>
        <taxon>Actinomycetes</taxon>
        <taxon>Micromonosporales</taxon>
        <taxon>Micromonosporaceae</taxon>
        <taxon>Dactylosporangium</taxon>
    </lineage>
</organism>
<dbReference type="PROSITE" id="PS00061">
    <property type="entry name" value="ADH_SHORT"/>
    <property type="match status" value="1"/>
</dbReference>
<dbReference type="FunFam" id="3.40.50.720:FF:000084">
    <property type="entry name" value="Short-chain dehydrogenase reductase"/>
    <property type="match status" value="1"/>
</dbReference>
<evidence type="ECO:0000259" key="3">
    <source>
        <dbReference type="SMART" id="SM00822"/>
    </source>
</evidence>
<dbReference type="SMART" id="SM00822">
    <property type="entry name" value="PKS_KR"/>
    <property type="match status" value="1"/>
</dbReference>
<protein>
    <submittedName>
        <fullName evidence="4">Glucose-1-dehydrogenase</fullName>
    </submittedName>
</protein>
<comment type="similarity">
    <text evidence="1">Belongs to the short-chain dehydrogenases/reductases (SDR) family.</text>
</comment>
<keyword evidence="5" id="KW-1185">Reference proteome</keyword>
<proteinExistence type="inferred from homology"/>
<evidence type="ECO:0000313" key="5">
    <source>
        <dbReference type="Proteomes" id="UP001143480"/>
    </source>
</evidence>
<reference evidence="4" key="1">
    <citation type="journal article" date="2014" name="Int. J. Syst. Evol. Microbiol.">
        <title>Complete genome sequence of Corynebacterium casei LMG S-19264T (=DSM 44701T), isolated from a smear-ripened cheese.</title>
        <authorList>
            <consortium name="US DOE Joint Genome Institute (JGI-PGF)"/>
            <person name="Walter F."/>
            <person name="Albersmeier A."/>
            <person name="Kalinowski J."/>
            <person name="Ruckert C."/>
        </authorList>
    </citation>
    <scope>NUCLEOTIDE SEQUENCE</scope>
    <source>
        <strain evidence="4">VKM Ac-1321</strain>
    </source>
</reference>
<keyword evidence="2" id="KW-0560">Oxidoreductase</keyword>
<name>A0A9W6KCN0_9ACTN</name>
<dbReference type="CDD" id="cd05233">
    <property type="entry name" value="SDR_c"/>
    <property type="match status" value="1"/>
</dbReference>
<dbReference type="PANTHER" id="PTHR42760:SF40">
    <property type="entry name" value="3-OXOACYL-[ACYL-CARRIER-PROTEIN] REDUCTASE, CHLOROPLASTIC"/>
    <property type="match status" value="1"/>
</dbReference>